<accession>A0A9K3CN67</accession>
<dbReference type="Proteomes" id="UP000265618">
    <property type="component" value="Unassembled WGS sequence"/>
</dbReference>
<evidence type="ECO:0000313" key="3">
    <source>
        <dbReference type="Proteomes" id="UP000265618"/>
    </source>
</evidence>
<proteinExistence type="predicted"/>
<sequence>MGEGVNTLSEGYKEDTGPRKSTHRTSSAVSRTGTGAGSRQAVLASESAAYGKEKLNIRIIPPSGPAVTLSSRKRALCTQSDLFRRLGMVWAPVSVSDVQTIELSEDIHPDCHHSDDFLHFDPDTFKRFLVFCRHPTVMDERLELRQKDSTAQDFKSGLIRRLDTLFQKQSGNRLREIEQWKVAEEQRIRTAVEEDFQREVASLRFRYDKMLQTSLSQLEQVVEQQETETQEFYDSKREDFVELLDKVDETSDGDRQGRVDENDSLASAIFDPPSVAPRLLVLAEALQAEAFKTATFQVIADNLTDPDVSCSPAFSDCAVVKASSIKGILSRASVESLLAFQQMATLDAGLACRARVDQELAYRRLTCRERYRAMSTQELQQTLSMPVLFKDVVHDVLASRQGRGRGVCLQDDHDSGLDVDGGLIVRPKRSHLNRYLRVSAQAGLVEGLGLSAVYFEVELMHLHPGATLAIGFHDANALSLAARGQLESNSHTERGRSQAETTGQTGIMVQNDGYLYCQGKRTVSGATFASGDVIGVGFSPSPPTVAFFRGGKPLLDQGGVAIEVPVLYIDPNRPGHRVGAEERERLFSFSDDHPPGYELIPGLTMYSQSVMTRVRFRFSSSGQGGGRMLVPPGYTEWGGSGEDE</sequence>
<dbReference type="OrthoDB" id="25503at2759"/>
<organism evidence="2 3">
    <name type="scientific">Kipferlia bialata</name>
    <dbReference type="NCBI Taxonomy" id="797122"/>
    <lineage>
        <taxon>Eukaryota</taxon>
        <taxon>Metamonada</taxon>
        <taxon>Carpediemonas-like organisms</taxon>
        <taxon>Kipferlia</taxon>
    </lineage>
</organism>
<feature type="compositionally biased region" description="Polar residues" evidence="1">
    <location>
        <begin position="24"/>
        <end position="33"/>
    </location>
</feature>
<keyword evidence="3" id="KW-1185">Reference proteome</keyword>
<protein>
    <recommendedName>
        <fullName evidence="4">SPRY domain-containing protein</fullName>
    </recommendedName>
</protein>
<reference evidence="2 3" key="1">
    <citation type="journal article" date="2018" name="PLoS ONE">
        <title>The draft genome of Kipferlia bialata reveals reductive genome evolution in fornicate parasites.</title>
        <authorList>
            <person name="Tanifuji G."/>
            <person name="Takabayashi S."/>
            <person name="Kume K."/>
            <person name="Takagi M."/>
            <person name="Nakayama T."/>
            <person name="Kamikawa R."/>
            <person name="Inagaki Y."/>
            <person name="Hashimoto T."/>
        </authorList>
    </citation>
    <scope>NUCLEOTIDE SEQUENCE [LARGE SCALE GENOMIC DNA]</scope>
    <source>
        <strain evidence="2">NY0173</strain>
    </source>
</reference>
<dbReference type="InterPro" id="IPR043136">
    <property type="entry name" value="B30.2/SPRY_sf"/>
</dbReference>
<name>A0A9K3CN67_9EUKA</name>
<dbReference type="EMBL" id="BDIP01000030">
    <property type="protein sequence ID" value="GIQ79622.1"/>
    <property type="molecule type" value="Genomic_DNA"/>
</dbReference>
<comment type="caution">
    <text evidence="2">The sequence shown here is derived from an EMBL/GenBank/DDBJ whole genome shotgun (WGS) entry which is preliminary data.</text>
</comment>
<evidence type="ECO:0000313" key="2">
    <source>
        <dbReference type="EMBL" id="GIQ79622.1"/>
    </source>
</evidence>
<gene>
    <name evidence="2" type="ORF">KIPB_000292</name>
</gene>
<evidence type="ECO:0000256" key="1">
    <source>
        <dbReference type="SAM" id="MobiDB-lite"/>
    </source>
</evidence>
<dbReference type="Gene3D" id="2.60.120.920">
    <property type="match status" value="1"/>
</dbReference>
<dbReference type="AlphaFoldDB" id="A0A9K3CN67"/>
<feature type="region of interest" description="Disordered" evidence="1">
    <location>
        <begin position="1"/>
        <end position="40"/>
    </location>
</feature>
<evidence type="ECO:0008006" key="4">
    <source>
        <dbReference type="Google" id="ProtNLM"/>
    </source>
</evidence>